<dbReference type="EMBL" id="REGN01009389">
    <property type="protein sequence ID" value="RNA01273.1"/>
    <property type="molecule type" value="Genomic_DNA"/>
</dbReference>
<organism evidence="1 2">
    <name type="scientific">Brachionus plicatilis</name>
    <name type="common">Marine rotifer</name>
    <name type="synonym">Brachionus muelleri</name>
    <dbReference type="NCBI Taxonomy" id="10195"/>
    <lineage>
        <taxon>Eukaryota</taxon>
        <taxon>Metazoa</taxon>
        <taxon>Spiralia</taxon>
        <taxon>Gnathifera</taxon>
        <taxon>Rotifera</taxon>
        <taxon>Eurotatoria</taxon>
        <taxon>Monogononta</taxon>
        <taxon>Pseudotrocha</taxon>
        <taxon>Ploima</taxon>
        <taxon>Brachionidae</taxon>
        <taxon>Brachionus</taxon>
    </lineage>
</organism>
<evidence type="ECO:0000313" key="1">
    <source>
        <dbReference type="EMBL" id="RNA01273.1"/>
    </source>
</evidence>
<proteinExistence type="predicted"/>
<keyword evidence="2" id="KW-1185">Reference proteome</keyword>
<name>A0A3M7PQF0_BRAPC</name>
<gene>
    <name evidence="1" type="ORF">BpHYR1_019976</name>
</gene>
<accession>A0A3M7PQF0</accession>
<sequence>MASQQTSNLLINVLFEQNCSAPKKPLGGPPKCKANVEEDDQCRQKIQSYFCQDYFTVALLYFIN</sequence>
<evidence type="ECO:0000313" key="2">
    <source>
        <dbReference type="Proteomes" id="UP000276133"/>
    </source>
</evidence>
<dbReference type="Proteomes" id="UP000276133">
    <property type="component" value="Unassembled WGS sequence"/>
</dbReference>
<dbReference type="AlphaFoldDB" id="A0A3M7PQF0"/>
<comment type="caution">
    <text evidence="1">The sequence shown here is derived from an EMBL/GenBank/DDBJ whole genome shotgun (WGS) entry which is preliminary data.</text>
</comment>
<protein>
    <submittedName>
        <fullName evidence="1">Uncharacterized protein</fullName>
    </submittedName>
</protein>
<reference evidence="1 2" key="1">
    <citation type="journal article" date="2018" name="Sci. Rep.">
        <title>Genomic signatures of local adaptation to the degree of environmental predictability in rotifers.</title>
        <authorList>
            <person name="Franch-Gras L."/>
            <person name="Hahn C."/>
            <person name="Garcia-Roger E.M."/>
            <person name="Carmona M.J."/>
            <person name="Serra M."/>
            <person name="Gomez A."/>
        </authorList>
    </citation>
    <scope>NUCLEOTIDE SEQUENCE [LARGE SCALE GENOMIC DNA]</scope>
    <source>
        <strain evidence="1">HYR1</strain>
    </source>
</reference>